<dbReference type="AlphaFoldDB" id="A0A518DP22"/>
<evidence type="ECO:0000256" key="1">
    <source>
        <dbReference type="SAM" id="MobiDB-lite"/>
    </source>
</evidence>
<dbReference type="KEGG" id="lcre:Pla8534_13700"/>
<name>A0A518DP22_9BACT</name>
<dbReference type="Proteomes" id="UP000317648">
    <property type="component" value="Chromosome"/>
</dbReference>
<reference evidence="2 3" key="1">
    <citation type="submission" date="2019-02" db="EMBL/GenBank/DDBJ databases">
        <title>Deep-cultivation of Planctomycetes and their phenomic and genomic characterization uncovers novel biology.</title>
        <authorList>
            <person name="Wiegand S."/>
            <person name="Jogler M."/>
            <person name="Boedeker C."/>
            <person name="Pinto D."/>
            <person name="Vollmers J."/>
            <person name="Rivas-Marin E."/>
            <person name="Kohn T."/>
            <person name="Peeters S.H."/>
            <person name="Heuer A."/>
            <person name="Rast P."/>
            <person name="Oberbeckmann S."/>
            <person name="Bunk B."/>
            <person name="Jeske O."/>
            <person name="Meyerdierks A."/>
            <person name="Storesund J.E."/>
            <person name="Kallscheuer N."/>
            <person name="Luecker S."/>
            <person name="Lage O.M."/>
            <person name="Pohl T."/>
            <person name="Merkel B.J."/>
            <person name="Hornburger P."/>
            <person name="Mueller R.-W."/>
            <person name="Bruemmer F."/>
            <person name="Labrenz M."/>
            <person name="Spormann A.M."/>
            <person name="Op den Camp H."/>
            <person name="Overmann J."/>
            <person name="Amann R."/>
            <person name="Jetten M.S.M."/>
            <person name="Mascher T."/>
            <person name="Medema M.H."/>
            <person name="Devos D.P."/>
            <person name="Kaster A.-K."/>
            <person name="Ovreas L."/>
            <person name="Rohde M."/>
            <person name="Galperin M.Y."/>
            <person name="Jogler C."/>
        </authorList>
    </citation>
    <scope>NUCLEOTIDE SEQUENCE [LARGE SCALE GENOMIC DNA]</scope>
    <source>
        <strain evidence="2 3">Pla85_3_4</strain>
    </source>
</reference>
<feature type="region of interest" description="Disordered" evidence="1">
    <location>
        <begin position="312"/>
        <end position="343"/>
    </location>
</feature>
<keyword evidence="3" id="KW-1185">Reference proteome</keyword>
<evidence type="ECO:0000313" key="2">
    <source>
        <dbReference type="EMBL" id="QDU93590.1"/>
    </source>
</evidence>
<gene>
    <name evidence="2" type="ORF">Pla8534_13700</name>
</gene>
<dbReference type="RefSeq" id="WP_145050542.1">
    <property type="nucleotide sequence ID" value="NZ_CP036433.1"/>
</dbReference>
<feature type="compositionally biased region" description="Basic and acidic residues" evidence="1">
    <location>
        <begin position="330"/>
        <end position="343"/>
    </location>
</feature>
<sequence>MGGRFQNAMIVVFWLLAMGWLTVFKIIPPLQRGNPPTYVDELPQDEEQSPPVVWKLHWNDHPMGYALRHAIRTPEGGELRSLVRLDGVELKELFGPLATFFTLGHDSKIDFLIASRMQVDHEGGLRLLDTVIDVDQISHCIEIQGVVNEANVLLLDASVSMSQEPGLPRHAFPQQSVPLPPGGQLGDGMSPRSEMHNLEIDQRWTIPVYRPFSPTRPTEILEARVARHEILVWGGPTIETFRVEYRSEAGAGISANSEPIAVVWVTGDGQVIQQEVMFSSLRLRFTRVPGEDVDPEQAKLVDDEHFDEIFRQFRTEQPTPPASNADPPETDAKKSDAKGSDTK</sequence>
<protein>
    <submittedName>
        <fullName evidence="2">Uncharacterized protein</fullName>
    </submittedName>
</protein>
<organism evidence="2 3">
    <name type="scientific">Lignipirellula cremea</name>
    <dbReference type="NCBI Taxonomy" id="2528010"/>
    <lineage>
        <taxon>Bacteria</taxon>
        <taxon>Pseudomonadati</taxon>
        <taxon>Planctomycetota</taxon>
        <taxon>Planctomycetia</taxon>
        <taxon>Pirellulales</taxon>
        <taxon>Pirellulaceae</taxon>
        <taxon>Lignipirellula</taxon>
    </lineage>
</organism>
<proteinExistence type="predicted"/>
<dbReference type="EMBL" id="CP036433">
    <property type="protein sequence ID" value="QDU93590.1"/>
    <property type="molecule type" value="Genomic_DNA"/>
</dbReference>
<evidence type="ECO:0000313" key="3">
    <source>
        <dbReference type="Proteomes" id="UP000317648"/>
    </source>
</evidence>
<dbReference type="OrthoDB" id="273488at2"/>
<accession>A0A518DP22</accession>